<dbReference type="Gene3D" id="3.90.180.10">
    <property type="entry name" value="Medium-chain alcohol dehydrogenases, catalytic domain"/>
    <property type="match status" value="1"/>
</dbReference>
<dbReference type="SUPFAM" id="SSF51735">
    <property type="entry name" value="NAD(P)-binding Rossmann-fold domains"/>
    <property type="match status" value="1"/>
</dbReference>
<evidence type="ECO:0000259" key="1">
    <source>
        <dbReference type="SMART" id="SM00829"/>
    </source>
</evidence>
<dbReference type="GO" id="GO:0043957">
    <property type="term" value="F:acryloyl-CoA reductase (NADPH) activity"/>
    <property type="evidence" value="ECO:0007669"/>
    <property type="project" value="TreeGrafter"/>
</dbReference>
<dbReference type="InterPro" id="IPR014188">
    <property type="entry name" value="Acrylyl-CoA_reductase_AcuI"/>
</dbReference>
<dbReference type="NCBIfam" id="TIGR02823">
    <property type="entry name" value="oxido_YhdH"/>
    <property type="match status" value="1"/>
</dbReference>
<evidence type="ECO:0000313" key="2">
    <source>
        <dbReference type="EMBL" id="SED00333.1"/>
    </source>
</evidence>
<dbReference type="Pfam" id="PF08240">
    <property type="entry name" value="ADH_N"/>
    <property type="match status" value="1"/>
</dbReference>
<dbReference type="InterPro" id="IPR013149">
    <property type="entry name" value="ADH-like_C"/>
</dbReference>
<feature type="domain" description="Enoyl reductase (ER)" evidence="1">
    <location>
        <begin position="9"/>
        <end position="323"/>
    </location>
</feature>
<dbReference type="Pfam" id="PF00107">
    <property type="entry name" value="ADH_zinc_N"/>
    <property type="match status" value="1"/>
</dbReference>
<dbReference type="Proteomes" id="UP000198992">
    <property type="component" value="Unassembled WGS sequence"/>
</dbReference>
<name>A0A1H4X435_9BRAD</name>
<dbReference type="SMART" id="SM00829">
    <property type="entry name" value="PKS_ER"/>
    <property type="match status" value="1"/>
</dbReference>
<organism evidence="2 3">
    <name type="scientific">Bradyrhizobium erythrophlei</name>
    <dbReference type="NCBI Taxonomy" id="1437360"/>
    <lineage>
        <taxon>Bacteria</taxon>
        <taxon>Pseudomonadati</taxon>
        <taxon>Pseudomonadota</taxon>
        <taxon>Alphaproteobacteria</taxon>
        <taxon>Hyphomicrobiales</taxon>
        <taxon>Nitrobacteraceae</taxon>
        <taxon>Bradyrhizobium</taxon>
    </lineage>
</organism>
<protein>
    <submittedName>
        <fullName evidence="2">Acrylyl-CoA reductase (NADPH)</fullName>
    </submittedName>
</protein>
<dbReference type="OrthoDB" id="9782155at2"/>
<dbReference type="InterPro" id="IPR013154">
    <property type="entry name" value="ADH-like_N"/>
</dbReference>
<dbReference type="EMBL" id="FNTH01000001">
    <property type="protein sequence ID" value="SED00333.1"/>
    <property type="molecule type" value="Genomic_DNA"/>
</dbReference>
<reference evidence="2 3" key="1">
    <citation type="submission" date="2016-10" db="EMBL/GenBank/DDBJ databases">
        <authorList>
            <person name="de Groot N.N."/>
        </authorList>
    </citation>
    <scope>NUCLEOTIDE SEQUENCE [LARGE SCALE GENOMIC DNA]</scope>
    <source>
        <strain evidence="2 3">MT12</strain>
    </source>
</reference>
<dbReference type="InterPro" id="IPR051397">
    <property type="entry name" value="Zn-ADH-like_protein"/>
</dbReference>
<gene>
    <name evidence="2" type="ORF">SAMN05444164_3371</name>
</gene>
<dbReference type="CDD" id="cd08288">
    <property type="entry name" value="MDR_yhdh"/>
    <property type="match status" value="1"/>
</dbReference>
<evidence type="ECO:0000313" key="3">
    <source>
        <dbReference type="Proteomes" id="UP000198992"/>
    </source>
</evidence>
<proteinExistence type="predicted"/>
<dbReference type="InterPro" id="IPR011032">
    <property type="entry name" value="GroES-like_sf"/>
</dbReference>
<sequence>MFRAVFIEKDERGYRADVVELPESRLPDGDVLVNVEFSTLNYKDGLAITGKGPIVRSFPMVPGIDFAGVVSSSSNPAFAAGDRVVLNGWGVGEHHWGGLAQRAKVKGEWLIKLPGSMPSRRAMIIGTAGYTAMLSVMALEKYGIHPGAGDVLVTGAGGGVGSIAIMLLHKLGFRVVASTGRPEEELYLKNLGASEIIDRTQLSQPGKPLQKERWIAAIDSVGSHTLANVCGGIRADGAVAACGMAQGLDFPASVAPFILRGVALFGINSVTRPKAERIEAWNRLASLLTEADLERTVMEVGLKDVVAAAGRLMSSQIRGRTVVDVNR</sequence>
<dbReference type="SUPFAM" id="SSF50129">
    <property type="entry name" value="GroES-like"/>
    <property type="match status" value="1"/>
</dbReference>
<dbReference type="Gene3D" id="3.40.50.720">
    <property type="entry name" value="NAD(P)-binding Rossmann-like Domain"/>
    <property type="match status" value="1"/>
</dbReference>
<dbReference type="RefSeq" id="WP_092117016.1">
    <property type="nucleotide sequence ID" value="NZ_FNTH01000001.1"/>
</dbReference>
<dbReference type="AlphaFoldDB" id="A0A1H4X435"/>
<accession>A0A1H4X435</accession>
<dbReference type="PANTHER" id="PTHR43677:SF1">
    <property type="entry name" value="ACRYLYL-COA REDUCTASE ACUI-RELATED"/>
    <property type="match status" value="1"/>
</dbReference>
<dbReference type="InterPro" id="IPR036291">
    <property type="entry name" value="NAD(P)-bd_dom_sf"/>
</dbReference>
<dbReference type="PANTHER" id="PTHR43677">
    <property type="entry name" value="SHORT-CHAIN DEHYDROGENASE/REDUCTASE"/>
    <property type="match status" value="1"/>
</dbReference>
<dbReference type="InterPro" id="IPR020843">
    <property type="entry name" value="ER"/>
</dbReference>